<dbReference type="Gene3D" id="3.30.310.70">
    <property type="entry name" value="TT1751-like domain"/>
    <property type="match status" value="1"/>
</dbReference>
<accession>A0A8J2UCJ6</accession>
<dbReference type="AlphaFoldDB" id="A0A8J2UCJ6"/>
<organism evidence="2 3">
    <name type="scientific">Puia dinghuensis</name>
    <dbReference type="NCBI Taxonomy" id="1792502"/>
    <lineage>
        <taxon>Bacteria</taxon>
        <taxon>Pseudomonadati</taxon>
        <taxon>Bacteroidota</taxon>
        <taxon>Chitinophagia</taxon>
        <taxon>Chitinophagales</taxon>
        <taxon>Chitinophagaceae</taxon>
        <taxon>Puia</taxon>
    </lineage>
</organism>
<feature type="domain" description="DUF302" evidence="1">
    <location>
        <begin position="38"/>
        <end position="99"/>
    </location>
</feature>
<evidence type="ECO:0000313" key="3">
    <source>
        <dbReference type="Proteomes" id="UP000607559"/>
    </source>
</evidence>
<protein>
    <submittedName>
        <fullName evidence="2">Membrane protein</fullName>
    </submittedName>
</protein>
<dbReference type="RefSeq" id="WP_188931132.1">
    <property type="nucleotide sequence ID" value="NZ_BMJC01000002.1"/>
</dbReference>
<dbReference type="InterPro" id="IPR005180">
    <property type="entry name" value="DUF302"/>
</dbReference>
<dbReference type="SUPFAM" id="SSF103247">
    <property type="entry name" value="TT1751-like"/>
    <property type="match status" value="1"/>
</dbReference>
<name>A0A8J2UCJ6_9BACT</name>
<proteinExistence type="predicted"/>
<evidence type="ECO:0000313" key="2">
    <source>
        <dbReference type="EMBL" id="GGA96845.1"/>
    </source>
</evidence>
<reference evidence="2" key="1">
    <citation type="journal article" date="2014" name="Int. J. Syst. Evol. Microbiol.">
        <title>Complete genome sequence of Corynebacterium casei LMG S-19264T (=DSM 44701T), isolated from a smear-ripened cheese.</title>
        <authorList>
            <consortium name="US DOE Joint Genome Institute (JGI-PGF)"/>
            <person name="Walter F."/>
            <person name="Albersmeier A."/>
            <person name="Kalinowski J."/>
            <person name="Ruckert C."/>
        </authorList>
    </citation>
    <scope>NUCLEOTIDE SEQUENCE</scope>
    <source>
        <strain evidence="2">CGMCC 1.15448</strain>
    </source>
</reference>
<sequence>MEKSNGVITRQSLYSVKESLDKFQELLAAKNVHVFARIDQQAEARKVGLDLSPTELLIFGNPLAGTPVMQVYPLAALDLPLKLLAWTHDNATVWLTYNDAAWLGERYGLPPDVVKTLNFSPLLDKITKQ</sequence>
<dbReference type="InterPro" id="IPR035923">
    <property type="entry name" value="TT1751-like_sf"/>
</dbReference>
<dbReference type="Pfam" id="PF03625">
    <property type="entry name" value="DUF302"/>
    <property type="match status" value="1"/>
</dbReference>
<keyword evidence="3" id="KW-1185">Reference proteome</keyword>
<comment type="caution">
    <text evidence="2">The sequence shown here is derived from an EMBL/GenBank/DDBJ whole genome shotgun (WGS) entry which is preliminary data.</text>
</comment>
<evidence type="ECO:0000259" key="1">
    <source>
        <dbReference type="Pfam" id="PF03625"/>
    </source>
</evidence>
<reference evidence="2" key="2">
    <citation type="submission" date="2020-09" db="EMBL/GenBank/DDBJ databases">
        <authorList>
            <person name="Sun Q."/>
            <person name="Zhou Y."/>
        </authorList>
    </citation>
    <scope>NUCLEOTIDE SEQUENCE</scope>
    <source>
        <strain evidence="2">CGMCC 1.15448</strain>
    </source>
</reference>
<gene>
    <name evidence="2" type="ORF">GCM10011511_20180</name>
</gene>
<dbReference type="CDD" id="cd14797">
    <property type="entry name" value="DUF302"/>
    <property type="match status" value="1"/>
</dbReference>
<dbReference type="EMBL" id="BMJC01000002">
    <property type="protein sequence ID" value="GGA96845.1"/>
    <property type="molecule type" value="Genomic_DNA"/>
</dbReference>
<dbReference type="Proteomes" id="UP000607559">
    <property type="component" value="Unassembled WGS sequence"/>
</dbReference>